<feature type="compositionally biased region" description="Basic and acidic residues" evidence="16">
    <location>
        <begin position="514"/>
        <end position="529"/>
    </location>
</feature>
<dbReference type="InterPro" id="IPR056996">
    <property type="entry name" value="PH_SLA1"/>
</dbReference>
<accession>A0A6A6GM40</accession>
<dbReference type="CDD" id="cd11775">
    <property type="entry name" value="SH3_Sla1p_3"/>
    <property type="match status" value="1"/>
</dbReference>
<dbReference type="GO" id="GO:0003779">
    <property type="term" value="F:actin binding"/>
    <property type="evidence" value="ECO:0007669"/>
    <property type="project" value="UniProtKB-KW"/>
</dbReference>
<keyword evidence="14" id="KW-0206">Cytoskeleton</keyword>
<dbReference type="PRINTS" id="PR00452">
    <property type="entry name" value="SH3DOMAIN"/>
</dbReference>
<dbReference type="FunFam" id="2.30.30.40:FF:000256">
    <property type="entry name" value="Actin cytoskeleton-regulatory complex protein SLA1"/>
    <property type="match status" value="1"/>
</dbReference>
<feature type="region of interest" description="Disordered" evidence="16">
    <location>
        <begin position="768"/>
        <end position="1184"/>
    </location>
</feature>
<comment type="subcellular location">
    <subcellularLocation>
        <location evidence="3">Cell membrane</location>
        <topology evidence="3">Peripheral membrane protein</topology>
        <orientation evidence="3">Cytoplasmic side</orientation>
    </subcellularLocation>
    <subcellularLocation>
        <location evidence="2">Cytoplasm</location>
        <location evidence="2">Cytoskeleton</location>
        <location evidence="2">Actin patch</location>
    </subcellularLocation>
    <subcellularLocation>
        <location evidence="1">Endosome membrane</location>
        <topology evidence="1">Peripheral membrane protein</topology>
        <orientation evidence="1">Cytoplasmic side</orientation>
    </subcellularLocation>
</comment>
<feature type="compositionally biased region" description="Basic and acidic residues" evidence="16">
    <location>
        <begin position="473"/>
        <end position="484"/>
    </location>
</feature>
<keyword evidence="19" id="KW-1185">Reference proteome</keyword>
<dbReference type="Proteomes" id="UP000799538">
    <property type="component" value="Unassembled WGS sequence"/>
</dbReference>
<dbReference type="AlphaFoldDB" id="A0A6A6GM40"/>
<sequence>MGFLGVYRAIYDYAPQGDGELEIAEGDLLFVLEKSTDDDWWRAKKKAMSDEEDEPEGLIPNNYIEEAAPVYRAKALYDYAKQTDEEISFAEDAVLDVYDTSDEDWTLVGQNGEFGFAPAIYIEKASDAAASAQAAPPMPARNQTQVPTPEPEDESPPESPARNPAKALASIIAQRTGDAPPAAPSMPAAGPASPPLPSRSQPAQYTPEESEDEAPIPRLPQRPPSAVQSPASAEFSAPPPPRVQEPPGVVSSPPYNRQVSDHYDEDQPGPAGGYHLYNIHEMVSSLGKNKKMPTTLGINLARGLISIAPAKSRDGPQQEWTAERLTHYSIEGKHVFMELVRPSKSIDFHAGAKDTAQEIVAMLGELAGASRAEGLREVMAASSGGSAGQKRGHMLYEFMAQGDDEVTVAVGDEIIVLDDTKSEEWWMVRRLKNGKEGVVPSSYVEVTGTTPQPEPQASSYSGINAGRSTVEQNRLEEERATKDAARRHRKMQSEEFEDPGVGAQLPARQSSLAKGEKRQQKRKKDEAPKAKPNSARVRTWTDRSGAFRVDAEFLGLKDNKIHLHKDNGVKIAVPVSKMAVEDLEYVEKVTGVSLEDDKPLSDIKRRNTLRDKDRAAKKDTNGISTGSKESDYDWFDFFLACNVNPQVCERYAQNFAKDQMGEEILPDVTPALLRTLGLKEGDIIRVMKHLDTKFGRTNGTPTEGEASGGLFSGPSGALKNNTRKGRPAPAVQTNDVVDADAFKAKTGEEGERSATPSAATETPLALAPAPKAGFDDDAWSVKPVKSPAPQAAQAPKAPSPAPTPASAAPQSAKLTGSMGELSLLSPALEPTPTGIAPQPSQPATPAAPSAPMQPQEQPKPAADPAFFDKLGAPAAQNILSQPTGRARPTAPALNTTNSMIAPPPRAASAPGFPNQQQPQSAFAPPQPMSAQRTGFQNPMMTGYQAPPGQSLSALQQQQTMMSPYGQQNGLLPQQTGYMPSPQMPGFYQQPLQMQPTASPFADPITRPSTGFQPTPTGMTPSFTPQSQFASPNSMLPPALTPMRTGFAPSPSAPIQQQQQQNGFLQPQQTGYQPMLPQQTGFSPFANSSPSFVSQQQQQQQQIPPQQLPPQQYMNGSPAPQQAPMQTGFGMGGGAAPAPLMPQKTGPAPPVRFGTSPGGLKPLVATPTGRRANLSQATPQNPFGF</sequence>
<dbReference type="Pfam" id="PF03983">
    <property type="entry name" value="SHD1"/>
    <property type="match status" value="1"/>
</dbReference>
<dbReference type="GO" id="GO:0000147">
    <property type="term" value="P:actin cortical patch assembly"/>
    <property type="evidence" value="ECO:0007669"/>
    <property type="project" value="TreeGrafter"/>
</dbReference>
<keyword evidence="9" id="KW-0254">Endocytosis</keyword>
<evidence type="ECO:0000256" key="14">
    <source>
        <dbReference type="ARBA" id="ARBA00023212"/>
    </source>
</evidence>
<evidence type="ECO:0000256" key="13">
    <source>
        <dbReference type="ARBA" id="ARBA00023203"/>
    </source>
</evidence>
<dbReference type="SUPFAM" id="SSF50044">
    <property type="entry name" value="SH3-domain"/>
    <property type="match status" value="3"/>
</dbReference>
<dbReference type="GO" id="GO:0005886">
    <property type="term" value="C:plasma membrane"/>
    <property type="evidence" value="ECO:0007669"/>
    <property type="project" value="UniProtKB-SubCell"/>
</dbReference>
<dbReference type="GO" id="GO:0010008">
    <property type="term" value="C:endosome membrane"/>
    <property type="evidence" value="ECO:0007669"/>
    <property type="project" value="UniProtKB-SubCell"/>
</dbReference>
<dbReference type="InterPro" id="IPR013761">
    <property type="entry name" value="SAM/pointed_sf"/>
</dbReference>
<evidence type="ECO:0000256" key="11">
    <source>
        <dbReference type="ARBA" id="ARBA00022753"/>
    </source>
</evidence>
<evidence type="ECO:0000259" key="17">
    <source>
        <dbReference type="PROSITE" id="PS50002"/>
    </source>
</evidence>
<evidence type="ECO:0000256" key="5">
    <source>
        <dbReference type="ARBA" id="ARBA00020357"/>
    </source>
</evidence>
<feature type="compositionally biased region" description="Low complexity" evidence="16">
    <location>
        <begin position="804"/>
        <end position="813"/>
    </location>
</feature>
<evidence type="ECO:0000256" key="6">
    <source>
        <dbReference type="ARBA" id="ARBA00022443"/>
    </source>
</evidence>
<keyword evidence="8" id="KW-0963">Cytoplasm</keyword>
<feature type="compositionally biased region" description="Low complexity" evidence="16">
    <location>
        <begin position="1094"/>
        <end position="1111"/>
    </location>
</feature>
<feature type="region of interest" description="Disordered" evidence="16">
    <location>
        <begin position="445"/>
        <end position="539"/>
    </location>
</feature>
<evidence type="ECO:0000256" key="16">
    <source>
        <dbReference type="SAM" id="MobiDB-lite"/>
    </source>
</evidence>
<feature type="region of interest" description="Disordered" evidence="16">
    <location>
        <begin position="693"/>
        <end position="737"/>
    </location>
</feature>
<dbReference type="Gene3D" id="2.30.30.700">
    <property type="entry name" value="SLA1 homology domain 1"/>
    <property type="match status" value="1"/>
</dbReference>
<evidence type="ECO:0000256" key="3">
    <source>
        <dbReference type="ARBA" id="ARBA00004413"/>
    </source>
</evidence>
<dbReference type="GO" id="GO:0030479">
    <property type="term" value="C:actin cortical patch"/>
    <property type="evidence" value="ECO:0007669"/>
    <property type="project" value="UniProtKB-SubCell"/>
</dbReference>
<keyword evidence="10" id="KW-0677">Repeat</keyword>
<dbReference type="PANTHER" id="PTHR15735:SF19">
    <property type="entry name" value="ACTIN CYTOSKELETON-REGULATORY COMPLEX PROTEIN SLA1"/>
    <property type="match status" value="1"/>
</dbReference>
<dbReference type="OrthoDB" id="26539at2759"/>
<feature type="compositionally biased region" description="Low complexity" evidence="16">
    <location>
        <begin position="1055"/>
        <end position="1068"/>
    </location>
</feature>
<evidence type="ECO:0000256" key="10">
    <source>
        <dbReference type="ARBA" id="ARBA00022737"/>
    </source>
</evidence>
<dbReference type="PANTHER" id="PTHR15735">
    <property type="entry name" value="FCH AND DOUBLE SH3 DOMAINS PROTEIN"/>
    <property type="match status" value="1"/>
</dbReference>
<dbReference type="GO" id="GO:0030674">
    <property type="term" value="F:protein-macromolecule adaptor activity"/>
    <property type="evidence" value="ECO:0007669"/>
    <property type="project" value="InterPro"/>
</dbReference>
<dbReference type="Pfam" id="PF00018">
    <property type="entry name" value="SH3_1"/>
    <property type="match status" value="3"/>
</dbReference>
<feature type="compositionally biased region" description="Polar residues" evidence="16">
    <location>
        <begin position="1172"/>
        <end position="1184"/>
    </location>
</feature>
<evidence type="ECO:0000313" key="18">
    <source>
        <dbReference type="EMBL" id="KAF2226639.1"/>
    </source>
</evidence>
<dbReference type="GO" id="GO:0030833">
    <property type="term" value="P:regulation of actin filament polymerization"/>
    <property type="evidence" value="ECO:0007669"/>
    <property type="project" value="TreeGrafter"/>
</dbReference>
<feature type="compositionally biased region" description="Low complexity" evidence="16">
    <location>
        <begin position="836"/>
        <end position="858"/>
    </location>
</feature>
<dbReference type="Pfam" id="PF24081">
    <property type="entry name" value="PH_SLA1"/>
    <property type="match status" value="1"/>
</dbReference>
<dbReference type="PROSITE" id="PS50002">
    <property type="entry name" value="SH3"/>
    <property type="match status" value="2"/>
</dbReference>
<comment type="similarity">
    <text evidence="4">Belongs to the SLA1 family.</text>
</comment>
<feature type="compositionally biased region" description="Low complexity" evidence="16">
    <location>
        <begin position="782"/>
        <end position="796"/>
    </location>
</feature>
<evidence type="ECO:0000313" key="19">
    <source>
        <dbReference type="Proteomes" id="UP000799538"/>
    </source>
</evidence>
<reference evidence="19" key="1">
    <citation type="journal article" date="2020" name="Stud. Mycol.">
        <title>101 Dothideomycetes genomes: A test case for predicting lifestyles and emergence of pathogens.</title>
        <authorList>
            <person name="Haridas S."/>
            <person name="Albert R."/>
            <person name="Binder M."/>
            <person name="Bloem J."/>
            <person name="LaButti K."/>
            <person name="Salamov A."/>
            <person name="Andreopoulos B."/>
            <person name="Baker S."/>
            <person name="Barry K."/>
            <person name="Bills G."/>
            <person name="Bluhm B."/>
            <person name="Cannon C."/>
            <person name="Castanera R."/>
            <person name="Culley D."/>
            <person name="Daum C."/>
            <person name="Ezra D."/>
            <person name="Gonzalez J."/>
            <person name="Henrissat B."/>
            <person name="Kuo A."/>
            <person name="Liang C."/>
            <person name="Lipzen A."/>
            <person name="Lutzoni F."/>
            <person name="Magnuson J."/>
            <person name="Mondo S."/>
            <person name="Nolan M."/>
            <person name="Ohm R."/>
            <person name="Pangilinan J."/>
            <person name="Park H.-J."/>
            <person name="Ramirez L."/>
            <person name="Alfaro M."/>
            <person name="Sun H."/>
            <person name="Tritt A."/>
            <person name="Yoshinaga Y."/>
            <person name="Zwiers L.-H."/>
            <person name="Turgeon B."/>
            <person name="Goodwin S."/>
            <person name="Spatafora J."/>
            <person name="Crous P."/>
            <person name="Grigoriev I."/>
        </authorList>
    </citation>
    <scope>NUCLEOTIDE SEQUENCE [LARGE SCALE GENOMIC DNA]</scope>
    <source>
        <strain evidence="19">CECT 20119</strain>
    </source>
</reference>
<evidence type="ECO:0000256" key="8">
    <source>
        <dbReference type="ARBA" id="ARBA00022490"/>
    </source>
</evidence>
<keyword evidence="11" id="KW-0967">Endosome</keyword>
<dbReference type="Gene3D" id="1.10.150.50">
    <property type="entry name" value="Transcription Factor, Ets-1"/>
    <property type="match status" value="1"/>
</dbReference>
<dbReference type="CDD" id="cd11773">
    <property type="entry name" value="SH3_Sla1p_1"/>
    <property type="match status" value="1"/>
</dbReference>
<protein>
    <recommendedName>
        <fullName evidence="5">Actin cytoskeleton-regulatory complex protein SLA1</fullName>
    </recommendedName>
</protein>
<feature type="compositionally biased region" description="Polar residues" evidence="16">
    <location>
        <begin position="947"/>
        <end position="977"/>
    </location>
</feature>
<feature type="region of interest" description="Disordered" evidence="16">
    <location>
        <begin position="131"/>
        <end position="272"/>
    </location>
</feature>
<dbReference type="InterPro" id="IPR001452">
    <property type="entry name" value="SH3_domain"/>
</dbReference>
<dbReference type="SMART" id="SM00326">
    <property type="entry name" value="SH3"/>
    <property type="match status" value="3"/>
</dbReference>
<keyword evidence="6 15" id="KW-0728">SH3 domain</keyword>
<dbReference type="InterPro" id="IPR007131">
    <property type="entry name" value="SHD1"/>
</dbReference>
<evidence type="ECO:0000256" key="2">
    <source>
        <dbReference type="ARBA" id="ARBA00004134"/>
    </source>
</evidence>
<dbReference type="GO" id="GO:0043130">
    <property type="term" value="F:ubiquitin binding"/>
    <property type="evidence" value="ECO:0007669"/>
    <property type="project" value="InterPro"/>
</dbReference>
<dbReference type="InterPro" id="IPR036028">
    <property type="entry name" value="SH3-like_dom_sf"/>
</dbReference>
<dbReference type="GO" id="GO:0005634">
    <property type="term" value="C:nucleus"/>
    <property type="evidence" value="ECO:0007669"/>
    <property type="project" value="TreeGrafter"/>
</dbReference>
<proteinExistence type="inferred from homology"/>
<evidence type="ECO:0000256" key="4">
    <source>
        <dbReference type="ARBA" id="ARBA00007948"/>
    </source>
</evidence>
<evidence type="ECO:0000256" key="9">
    <source>
        <dbReference type="ARBA" id="ARBA00022583"/>
    </source>
</evidence>
<evidence type="ECO:0000256" key="12">
    <source>
        <dbReference type="ARBA" id="ARBA00023136"/>
    </source>
</evidence>
<feature type="domain" description="SH3" evidence="17">
    <location>
        <begin position="2"/>
        <end position="69"/>
    </location>
</feature>
<evidence type="ECO:0000256" key="7">
    <source>
        <dbReference type="ARBA" id="ARBA00022475"/>
    </source>
</evidence>
<dbReference type="InterPro" id="IPR035821">
    <property type="entry name" value="Sla1_SH3_3"/>
</dbReference>
<feature type="compositionally biased region" description="Polar residues" evidence="16">
    <location>
        <begin position="1069"/>
        <end position="1093"/>
    </location>
</feature>
<feature type="domain" description="SH3" evidence="17">
    <location>
        <begin position="387"/>
        <end position="449"/>
    </location>
</feature>
<dbReference type="GO" id="GO:0006897">
    <property type="term" value="P:endocytosis"/>
    <property type="evidence" value="ECO:0007669"/>
    <property type="project" value="UniProtKB-KW"/>
</dbReference>
<dbReference type="InterPro" id="IPR035800">
    <property type="entry name" value="Sla1_SH3_1"/>
</dbReference>
<organism evidence="18 19">
    <name type="scientific">Elsinoe ampelina</name>
    <dbReference type="NCBI Taxonomy" id="302913"/>
    <lineage>
        <taxon>Eukaryota</taxon>
        <taxon>Fungi</taxon>
        <taxon>Dikarya</taxon>
        <taxon>Ascomycota</taxon>
        <taxon>Pezizomycotina</taxon>
        <taxon>Dothideomycetes</taxon>
        <taxon>Dothideomycetidae</taxon>
        <taxon>Myriangiales</taxon>
        <taxon>Elsinoaceae</taxon>
        <taxon>Elsinoe</taxon>
    </lineage>
</organism>
<dbReference type="GO" id="GO:0042802">
    <property type="term" value="F:identical protein binding"/>
    <property type="evidence" value="ECO:0007669"/>
    <property type="project" value="InterPro"/>
</dbReference>
<gene>
    <name evidence="18" type="ORF">BDZ85DRAFT_316132</name>
</gene>
<feature type="compositionally biased region" description="Polar residues" evidence="16">
    <location>
        <begin position="1006"/>
        <end position="1033"/>
    </location>
</feature>
<name>A0A6A6GM40_9PEZI</name>
<evidence type="ECO:0000256" key="1">
    <source>
        <dbReference type="ARBA" id="ARBA00004125"/>
    </source>
</evidence>
<dbReference type="Gene3D" id="2.30.30.40">
    <property type="entry name" value="SH3 Domains"/>
    <property type="match status" value="3"/>
</dbReference>
<keyword evidence="13" id="KW-0009">Actin-binding</keyword>
<feature type="compositionally biased region" description="Low complexity" evidence="16">
    <location>
        <begin position="912"/>
        <end position="931"/>
    </location>
</feature>
<feature type="compositionally biased region" description="Polar residues" evidence="16">
    <location>
        <begin position="447"/>
        <end position="472"/>
    </location>
</feature>
<keyword evidence="7" id="KW-1003">Cell membrane</keyword>
<keyword evidence="12" id="KW-0472">Membrane</keyword>
<dbReference type="EMBL" id="ML992502">
    <property type="protein sequence ID" value="KAF2226639.1"/>
    <property type="molecule type" value="Genomic_DNA"/>
</dbReference>
<evidence type="ECO:0000256" key="15">
    <source>
        <dbReference type="PROSITE-ProRule" id="PRU00192"/>
    </source>
</evidence>